<feature type="domain" description="DUF4426" evidence="2">
    <location>
        <begin position="23"/>
        <end position="138"/>
    </location>
</feature>
<proteinExistence type="predicted"/>
<evidence type="ECO:0000259" key="2">
    <source>
        <dbReference type="Pfam" id="PF14467"/>
    </source>
</evidence>
<dbReference type="Proteomes" id="UP001212189">
    <property type="component" value="Chromosome"/>
</dbReference>
<accession>A0AAE9VR42</accession>
<sequence>MRYLLTLCLSVFMAFTVQAENMQSYADLDVHYSVFNSTFLLPEVAKATGLNRSKNQAVLNISMVKAGQGQKGTVRGTFKNLLGQSETLHFKEIDEGNAVYYLAQFAISSQELLRFDLQVTDSDGKTHNLKFNQEVFPDL</sequence>
<dbReference type="AlphaFoldDB" id="A0AAE9VR42"/>
<dbReference type="RefSeq" id="WP_269818896.1">
    <property type="nucleotide sequence ID" value="NZ_CP114976.1"/>
</dbReference>
<keyword evidence="4" id="KW-1185">Reference proteome</keyword>
<gene>
    <name evidence="3" type="ORF">O6P33_03680</name>
</gene>
<reference evidence="3 4" key="1">
    <citation type="submission" date="2022-12" db="EMBL/GenBank/DDBJ databases">
        <title>Coexistence and Characterization of a Novel Tigecycline Resistance gene tet(X) variant and blaNDM-1 in a Pseudomonas caeni Isolate of Chicken Origin.</title>
        <authorList>
            <person name="Lu X."/>
            <person name="Zhang L."/>
            <person name="Li R."/>
            <person name="Wang Z."/>
        </authorList>
    </citation>
    <scope>NUCLEOTIDE SEQUENCE [LARGE SCALE GENOMIC DNA]</scope>
    <source>
        <strain evidence="3 4">CE14</strain>
    </source>
</reference>
<feature type="signal peptide" evidence="1">
    <location>
        <begin position="1"/>
        <end position="19"/>
    </location>
</feature>
<feature type="chain" id="PRO_5042118460" evidence="1">
    <location>
        <begin position="20"/>
        <end position="139"/>
    </location>
</feature>
<name>A0AAE9VR42_9GAMM</name>
<evidence type="ECO:0000256" key="1">
    <source>
        <dbReference type="SAM" id="SignalP"/>
    </source>
</evidence>
<keyword evidence="1" id="KW-0732">Signal</keyword>
<dbReference type="Gene3D" id="2.60.40.3340">
    <property type="entry name" value="Domain of unknown function DUF4426"/>
    <property type="match status" value="1"/>
</dbReference>
<dbReference type="EMBL" id="CP114976">
    <property type="protein sequence ID" value="WBE25952.1"/>
    <property type="molecule type" value="Genomic_DNA"/>
</dbReference>
<evidence type="ECO:0000313" key="3">
    <source>
        <dbReference type="EMBL" id="WBE25952.1"/>
    </source>
</evidence>
<dbReference type="KEGG" id="dce:O6P33_03680"/>
<dbReference type="Pfam" id="PF14467">
    <property type="entry name" value="DUF4426"/>
    <property type="match status" value="1"/>
</dbReference>
<organism evidence="3 4">
    <name type="scientific">Denitrificimonas caeni</name>
    <dbReference type="NCBI Taxonomy" id="521720"/>
    <lineage>
        <taxon>Bacteria</taxon>
        <taxon>Pseudomonadati</taxon>
        <taxon>Pseudomonadota</taxon>
        <taxon>Gammaproteobacteria</taxon>
        <taxon>Pseudomonadales</taxon>
        <taxon>Pseudomonadaceae</taxon>
        <taxon>Denitrificimonas</taxon>
    </lineage>
</organism>
<evidence type="ECO:0000313" key="4">
    <source>
        <dbReference type="Proteomes" id="UP001212189"/>
    </source>
</evidence>
<protein>
    <submittedName>
        <fullName evidence="3">DUF4426 domain-containing protein</fullName>
    </submittedName>
</protein>
<dbReference type="InterPro" id="IPR025218">
    <property type="entry name" value="DUF4426"/>
</dbReference>